<feature type="transmembrane region" description="Helical" evidence="2">
    <location>
        <begin position="220"/>
        <end position="241"/>
    </location>
</feature>
<reference evidence="3 4" key="1">
    <citation type="submission" date="2014-04" db="EMBL/GenBank/DDBJ databases">
        <authorList>
            <consortium name="DOE Joint Genome Institute"/>
            <person name="Kuo A."/>
            <person name="Gay G."/>
            <person name="Dore J."/>
            <person name="Kohler A."/>
            <person name="Nagy L.G."/>
            <person name="Floudas D."/>
            <person name="Copeland A."/>
            <person name="Barry K.W."/>
            <person name="Cichocki N."/>
            <person name="Veneault-Fourrey C."/>
            <person name="LaButti K."/>
            <person name="Lindquist E.A."/>
            <person name="Lipzen A."/>
            <person name="Lundell T."/>
            <person name="Morin E."/>
            <person name="Murat C."/>
            <person name="Sun H."/>
            <person name="Tunlid A."/>
            <person name="Henrissat B."/>
            <person name="Grigoriev I.V."/>
            <person name="Hibbett D.S."/>
            <person name="Martin F."/>
            <person name="Nordberg H.P."/>
            <person name="Cantor M.N."/>
            <person name="Hua S.X."/>
        </authorList>
    </citation>
    <scope>NUCLEOTIDE SEQUENCE [LARGE SCALE GENOMIC DNA]</scope>
    <source>
        <strain evidence="4">h7</strain>
    </source>
</reference>
<dbReference type="STRING" id="686832.A0A0C3C859"/>
<evidence type="ECO:0000256" key="2">
    <source>
        <dbReference type="SAM" id="Phobius"/>
    </source>
</evidence>
<feature type="transmembrane region" description="Helical" evidence="2">
    <location>
        <begin position="187"/>
        <end position="208"/>
    </location>
</feature>
<dbReference type="OrthoDB" id="2553651at2759"/>
<feature type="region of interest" description="Disordered" evidence="1">
    <location>
        <begin position="1"/>
        <end position="75"/>
    </location>
</feature>
<protein>
    <submittedName>
        <fullName evidence="3">Uncharacterized protein</fullName>
    </submittedName>
</protein>
<keyword evidence="2" id="KW-0472">Membrane</keyword>
<dbReference type="HOGENOM" id="CLU_095754_0_0_1"/>
<dbReference type="EMBL" id="KN831772">
    <property type="protein sequence ID" value="KIM45025.1"/>
    <property type="molecule type" value="Genomic_DNA"/>
</dbReference>
<name>A0A0C3C859_HEBCY</name>
<feature type="transmembrane region" description="Helical" evidence="2">
    <location>
        <begin position="133"/>
        <end position="151"/>
    </location>
</feature>
<evidence type="ECO:0000313" key="3">
    <source>
        <dbReference type="EMBL" id="KIM45025.1"/>
    </source>
</evidence>
<dbReference type="Proteomes" id="UP000053424">
    <property type="component" value="Unassembled WGS sequence"/>
</dbReference>
<dbReference type="AlphaFoldDB" id="A0A0C3C859"/>
<keyword evidence="2" id="KW-0812">Transmembrane</keyword>
<accession>A0A0C3C859</accession>
<sequence length="242" mass="26292">MSYASVAANNAPPPSEQPKPDPALLNTVPDNDTAKANTILNDARASQADEHLEMDPEDNFPPLESTFSRSSKGSKRLKEAEAEGLYLWETAKHYLIRPGVGCGILGLVNIGLLASVGRTFYLRPHLRRDATAISSALAATVALISIEGFAAKKYHQTSRGQEEVGRAKKEGTLIFHHAYEQIMRPKVLGGVVGIINTAVLGTLGYFSFVNWDKKWDRQVVSTICIGLLALWGGEGFVARAFI</sequence>
<reference evidence="4" key="2">
    <citation type="submission" date="2015-01" db="EMBL/GenBank/DDBJ databases">
        <title>Evolutionary Origins and Diversification of the Mycorrhizal Mutualists.</title>
        <authorList>
            <consortium name="DOE Joint Genome Institute"/>
            <consortium name="Mycorrhizal Genomics Consortium"/>
            <person name="Kohler A."/>
            <person name="Kuo A."/>
            <person name="Nagy L.G."/>
            <person name="Floudas D."/>
            <person name="Copeland A."/>
            <person name="Barry K.W."/>
            <person name="Cichocki N."/>
            <person name="Veneault-Fourrey C."/>
            <person name="LaButti K."/>
            <person name="Lindquist E.A."/>
            <person name="Lipzen A."/>
            <person name="Lundell T."/>
            <person name="Morin E."/>
            <person name="Murat C."/>
            <person name="Riley R."/>
            <person name="Ohm R."/>
            <person name="Sun H."/>
            <person name="Tunlid A."/>
            <person name="Henrissat B."/>
            <person name="Grigoriev I.V."/>
            <person name="Hibbett D.S."/>
            <person name="Martin F."/>
        </authorList>
    </citation>
    <scope>NUCLEOTIDE SEQUENCE [LARGE SCALE GENOMIC DNA]</scope>
    <source>
        <strain evidence="4">h7</strain>
    </source>
</reference>
<organism evidence="3 4">
    <name type="scientific">Hebeloma cylindrosporum</name>
    <dbReference type="NCBI Taxonomy" id="76867"/>
    <lineage>
        <taxon>Eukaryota</taxon>
        <taxon>Fungi</taxon>
        <taxon>Dikarya</taxon>
        <taxon>Basidiomycota</taxon>
        <taxon>Agaricomycotina</taxon>
        <taxon>Agaricomycetes</taxon>
        <taxon>Agaricomycetidae</taxon>
        <taxon>Agaricales</taxon>
        <taxon>Agaricineae</taxon>
        <taxon>Hymenogastraceae</taxon>
        <taxon>Hebeloma</taxon>
    </lineage>
</organism>
<feature type="compositionally biased region" description="Polar residues" evidence="1">
    <location>
        <begin position="28"/>
        <end position="40"/>
    </location>
</feature>
<keyword evidence="4" id="KW-1185">Reference proteome</keyword>
<proteinExistence type="predicted"/>
<evidence type="ECO:0000256" key="1">
    <source>
        <dbReference type="SAM" id="MobiDB-lite"/>
    </source>
</evidence>
<evidence type="ECO:0000313" key="4">
    <source>
        <dbReference type="Proteomes" id="UP000053424"/>
    </source>
</evidence>
<keyword evidence="2" id="KW-1133">Transmembrane helix</keyword>
<feature type="compositionally biased region" description="Pro residues" evidence="1">
    <location>
        <begin position="11"/>
        <end position="21"/>
    </location>
</feature>
<gene>
    <name evidence="3" type="ORF">M413DRAFT_441669</name>
</gene>
<feature type="transmembrane region" description="Helical" evidence="2">
    <location>
        <begin position="100"/>
        <end position="121"/>
    </location>
</feature>